<keyword evidence="1" id="KW-0042">Antenna complex</keyword>
<dbReference type="eggNOG" id="COG1413">
    <property type="taxonomic scope" value="Bacteria"/>
</dbReference>
<evidence type="ECO:0008006" key="5">
    <source>
        <dbReference type="Google" id="ProtNLM"/>
    </source>
</evidence>
<evidence type="ECO:0000256" key="2">
    <source>
        <dbReference type="ARBA" id="ARBA00022738"/>
    </source>
</evidence>
<dbReference type="GO" id="GO:0030089">
    <property type="term" value="C:phycobilisome"/>
    <property type="evidence" value="ECO:0007669"/>
    <property type="project" value="UniProtKB-KW"/>
</dbReference>
<dbReference type="EMBL" id="DS989853">
    <property type="protein sequence ID" value="EDX74517.1"/>
    <property type="molecule type" value="Genomic_DNA"/>
</dbReference>
<dbReference type="STRING" id="118168.MC7420_4041"/>
<reference evidence="3 4" key="1">
    <citation type="submission" date="2008-07" db="EMBL/GenBank/DDBJ databases">
        <authorList>
            <person name="Tandeau de Marsac N."/>
            <person name="Ferriera S."/>
            <person name="Johnson J."/>
            <person name="Kravitz S."/>
            <person name="Beeson K."/>
            <person name="Sutton G."/>
            <person name="Rogers Y.-H."/>
            <person name="Friedman R."/>
            <person name="Frazier M."/>
            <person name="Venter J.C."/>
        </authorList>
    </citation>
    <scope>NUCLEOTIDE SEQUENCE [LARGE SCALE GENOMIC DNA]</scope>
    <source>
        <strain evidence="3 4">PCC 7420</strain>
    </source>
</reference>
<dbReference type="Proteomes" id="UP000003835">
    <property type="component" value="Unassembled WGS sequence"/>
</dbReference>
<keyword evidence="4" id="KW-1185">Reference proteome</keyword>
<dbReference type="AlphaFoldDB" id="B4VU86"/>
<evidence type="ECO:0000256" key="1">
    <source>
        <dbReference type="ARBA" id="ARBA00022549"/>
    </source>
</evidence>
<dbReference type="Gene3D" id="1.25.10.10">
    <property type="entry name" value="Leucine-rich Repeat Variant"/>
    <property type="match status" value="1"/>
</dbReference>
<gene>
    <name evidence="3" type="ORF">MC7420_4041</name>
</gene>
<evidence type="ECO:0000313" key="3">
    <source>
        <dbReference type="EMBL" id="EDX74517.1"/>
    </source>
</evidence>
<dbReference type="InterPro" id="IPR011989">
    <property type="entry name" value="ARM-like"/>
</dbReference>
<organism evidence="3 4">
    <name type="scientific">Coleofasciculus chthonoplastes PCC 7420</name>
    <dbReference type="NCBI Taxonomy" id="118168"/>
    <lineage>
        <taxon>Bacteria</taxon>
        <taxon>Bacillati</taxon>
        <taxon>Cyanobacteriota</taxon>
        <taxon>Cyanophyceae</taxon>
        <taxon>Coleofasciculales</taxon>
        <taxon>Coleofasciculaceae</taxon>
        <taxon>Coleofasciculus</taxon>
    </lineage>
</organism>
<dbReference type="InterPro" id="IPR016024">
    <property type="entry name" value="ARM-type_fold"/>
</dbReference>
<dbReference type="SUPFAM" id="SSF48371">
    <property type="entry name" value="ARM repeat"/>
    <property type="match status" value="1"/>
</dbReference>
<evidence type="ECO:0000313" key="4">
    <source>
        <dbReference type="Proteomes" id="UP000003835"/>
    </source>
</evidence>
<proteinExistence type="predicted"/>
<sequence length="139" mass="15419">MIQREALSQLRGYGDQGFPYLVPYYAARLDSTNDNDRNNAIIRLGKFGVASLDVVPKLRALLVSNKKDSPGYAATILGEIARDTAIAWQNGNLNEDQRQQAISEFTQVLSIMQAPNARFNREPIDRVRTGLATLRGVTP</sequence>
<dbReference type="HOGENOM" id="CLU_123237_0_0_3"/>
<protein>
    <recommendedName>
        <fullName evidence="5">PBS lyase HEAT-like repeat domain protein</fullName>
    </recommendedName>
</protein>
<name>B4VU86_9CYAN</name>
<accession>B4VU86</accession>
<keyword evidence="2" id="KW-0605">Phycobilisome</keyword>